<proteinExistence type="predicted"/>
<dbReference type="Proteomes" id="UP000010953">
    <property type="component" value="Unassembled WGS sequence"/>
</dbReference>
<reference evidence="1" key="1">
    <citation type="submission" date="2013-01" db="EMBL/GenBank/DDBJ databases">
        <title>Genome assembly of Mariniradius saccharolyticus AK6.</title>
        <authorList>
            <person name="Vaidya B."/>
            <person name="Khatri I."/>
            <person name="Tanuku N.R.S."/>
            <person name="Subramanian S."/>
            <person name="Pinnaka A."/>
        </authorList>
    </citation>
    <scope>NUCLEOTIDE SEQUENCE [LARGE SCALE GENOMIC DNA]</scope>
    <source>
        <strain evidence="1">AK6</strain>
    </source>
</reference>
<accession>M7Y1C6</accession>
<keyword evidence="2" id="KW-1185">Reference proteome</keyword>
<dbReference type="AlphaFoldDB" id="M7Y1C6"/>
<organism evidence="1 2">
    <name type="scientific">Mariniradius saccharolyticus AK6</name>
    <dbReference type="NCBI Taxonomy" id="1239962"/>
    <lineage>
        <taxon>Bacteria</taxon>
        <taxon>Pseudomonadati</taxon>
        <taxon>Bacteroidota</taxon>
        <taxon>Cytophagia</taxon>
        <taxon>Cytophagales</taxon>
        <taxon>Cyclobacteriaceae</taxon>
        <taxon>Mariniradius</taxon>
    </lineage>
</organism>
<evidence type="ECO:0000313" key="1">
    <source>
        <dbReference type="EMBL" id="EMS34537.1"/>
    </source>
</evidence>
<dbReference type="STRING" id="1239962.C943_03757"/>
<sequence length="39" mass="4167">MEASCLVGMVVSVLLQAITANRLGRINRFVIGLRFGGFG</sequence>
<protein>
    <submittedName>
        <fullName evidence="1">Uncharacterized protein</fullName>
    </submittedName>
</protein>
<evidence type="ECO:0000313" key="2">
    <source>
        <dbReference type="Proteomes" id="UP000010953"/>
    </source>
</evidence>
<comment type="caution">
    <text evidence="1">The sequence shown here is derived from an EMBL/GenBank/DDBJ whole genome shotgun (WGS) entry which is preliminary data.</text>
</comment>
<gene>
    <name evidence="1" type="ORF">C943_03757</name>
</gene>
<name>M7Y1C6_9BACT</name>
<dbReference type="EMBL" id="AMZY02000006">
    <property type="protein sequence ID" value="EMS34537.1"/>
    <property type="molecule type" value="Genomic_DNA"/>
</dbReference>
<dbReference type="InParanoid" id="M7Y1C6"/>